<evidence type="ECO:0000313" key="4">
    <source>
        <dbReference type="EMBL" id="QQP91754.1"/>
    </source>
</evidence>
<evidence type="ECO:0000256" key="1">
    <source>
        <dbReference type="ARBA" id="ARBA00010515"/>
    </source>
</evidence>
<accession>A0ABX7BBJ2</accession>
<dbReference type="InterPro" id="IPR013094">
    <property type="entry name" value="AB_hydrolase_3"/>
</dbReference>
<dbReference type="InterPro" id="IPR002168">
    <property type="entry name" value="Lipase_GDXG_HIS_AS"/>
</dbReference>
<reference evidence="4" key="1">
    <citation type="submission" date="2021-02" db="EMBL/GenBank/DDBJ databases">
        <title>Skermanella TT6 skin isolate.</title>
        <authorList>
            <person name="Lee K."/>
            <person name="Ganzorig M."/>
        </authorList>
    </citation>
    <scope>NUCLEOTIDE SEQUENCE</scope>
    <source>
        <strain evidence="4">TT6</strain>
    </source>
</reference>
<dbReference type="Proteomes" id="UP000595197">
    <property type="component" value="Chromosome"/>
</dbReference>
<evidence type="ECO:0000313" key="5">
    <source>
        <dbReference type="Proteomes" id="UP000595197"/>
    </source>
</evidence>
<evidence type="ECO:0000259" key="3">
    <source>
        <dbReference type="Pfam" id="PF07859"/>
    </source>
</evidence>
<proteinExistence type="inferred from homology"/>
<dbReference type="EMBL" id="CP067420">
    <property type="protein sequence ID" value="QQP91754.1"/>
    <property type="molecule type" value="Genomic_DNA"/>
</dbReference>
<dbReference type="PANTHER" id="PTHR48081">
    <property type="entry name" value="AB HYDROLASE SUPERFAMILY PROTEIN C4A8.06C"/>
    <property type="match status" value="1"/>
</dbReference>
<dbReference type="Pfam" id="PF07859">
    <property type="entry name" value="Abhydrolase_3"/>
    <property type="match status" value="1"/>
</dbReference>
<dbReference type="RefSeq" id="WP_201079998.1">
    <property type="nucleotide sequence ID" value="NZ_CP067420.1"/>
</dbReference>
<organism evidence="4 5">
    <name type="scientific">Skermanella cutis</name>
    <dbReference type="NCBI Taxonomy" id="2775420"/>
    <lineage>
        <taxon>Bacteria</taxon>
        <taxon>Pseudomonadati</taxon>
        <taxon>Pseudomonadota</taxon>
        <taxon>Alphaproteobacteria</taxon>
        <taxon>Rhodospirillales</taxon>
        <taxon>Azospirillaceae</taxon>
        <taxon>Skermanella</taxon>
    </lineage>
</organism>
<dbReference type="PROSITE" id="PS01173">
    <property type="entry name" value="LIPASE_GDXG_HIS"/>
    <property type="match status" value="1"/>
</dbReference>
<comment type="similarity">
    <text evidence="1">Belongs to the 'GDXG' lipolytic enzyme family.</text>
</comment>
<sequence>MPPDRFAPGVAEALRIAAARAPAAGEGIAAMRSAYETERSWWNRPVIDLHSAADAVLELEDGPVGIRVYRPDAGESLPALVFLHGGGFVVGSLESHDRIMRQLCRRSGAIVVGLDYPLSPEHRYPAALDTVEQAFVALAEGLAVPGIDPGRLGIGGDSAGAHLALAAALRLRDRRPDTVRFMLLYYGLYGLKESESRRRFADPVYGLPPDELRFYESSYLGSEASPDGEAMDLLASDLAGLPPAFIGAAALDPLLDDSLALADALRQAGGRAELRVYDGVPHGFLHWSRLVPTAAQALEDGARAVAASPFRFPS</sequence>
<feature type="domain" description="Alpha/beta hydrolase fold-3" evidence="3">
    <location>
        <begin position="80"/>
        <end position="285"/>
    </location>
</feature>
<protein>
    <submittedName>
        <fullName evidence="4">Alpha/beta hydrolase fold domain-containing protein</fullName>
    </submittedName>
</protein>
<dbReference type="GO" id="GO:0016787">
    <property type="term" value="F:hydrolase activity"/>
    <property type="evidence" value="ECO:0007669"/>
    <property type="project" value="UniProtKB-KW"/>
</dbReference>
<dbReference type="InterPro" id="IPR050300">
    <property type="entry name" value="GDXG_lipolytic_enzyme"/>
</dbReference>
<dbReference type="PANTHER" id="PTHR48081:SF8">
    <property type="entry name" value="ALPHA_BETA HYDROLASE FOLD-3 DOMAIN-CONTAINING PROTEIN-RELATED"/>
    <property type="match status" value="1"/>
</dbReference>
<gene>
    <name evidence="4" type="ORF">IGS68_11350</name>
</gene>
<dbReference type="Gene3D" id="3.40.50.1820">
    <property type="entry name" value="alpha/beta hydrolase"/>
    <property type="match status" value="1"/>
</dbReference>
<name>A0ABX7BBJ2_9PROT</name>
<dbReference type="InterPro" id="IPR029058">
    <property type="entry name" value="AB_hydrolase_fold"/>
</dbReference>
<dbReference type="SUPFAM" id="SSF53474">
    <property type="entry name" value="alpha/beta-Hydrolases"/>
    <property type="match status" value="1"/>
</dbReference>
<keyword evidence="2 4" id="KW-0378">Hydrolase</keyword>
<evidence type="ECO:0000256" key="2">
    <source>
        <dbReference type="ARBA" id="ARBA00022801"/>
    </source>
</evidence>
<keyword evidence="5" id="KW-1185">Reference proteome</keyword>